<dbReference type="HOGENOM" id="CLU_3162571_0_0_1"/>
<dbReference type="AlphaFoldDB" id="L7JV10"/>
<keyword evidence="2" id="KW-1185">Reference proteome</keyword>
<feature type="non-terminal residue" evidence="1">
    <location>
        <position position="1"/>
    </location>
</feature>
<dbReference type="Proteomes" id="UP000011185">
    <property type="component" value="Unassembled WGS sequence"/>
</dbReference>
<sequence length="48" mass="5750">VPNKKKRDDYLNISCSKSYNNIDNREKLEELKGKKYKDHHLRNFGALK</sequence>
<evidence type="ECO:0000313" key="2">
    <source>
        <dbReference type="Proteomes" id="UP000011185"/>
    </source>
</evidence>
<protein>
    <submittedName>
        <fullName evidence="1">Uncharacterized protein</fullName>
    </submittedName>
</protein>
<dbReference type="VEuPathDB" id="MicrosporidiaDB:THOM_1815"/>
<name>L7JV10_TRAHO</name>
<gene>
    <name evidence="1" type="ORF">THOM_1815</name>
</gene>
<accession>L7JV10</accession>
<dbReference type="InParanoid" id="L7JV10"/>
<dbReference type="EMBL" id="JH993980">
    <property type="protein sequence ID" value="ELQ75244.1"/>
    <property type="molecule type" value="Genomic_DNA"/>
</dbReference>
<evidence type="ECO:0000313" key="1">
    <source>
        <dbReference type="EMBL" id="ELQ75244.1"/>
    </source>
</evidence>
<reference evidence="1 2" key="1">
    <citation type="journal article" date="2012" name="PLoS Pathog.">
        <title>The genome of the obligate intracellular parasite Trachipleistophora hominis: new insights into microsporidian genome dynamics and reductive evolution.</title>
        <authorList>
            <person name="Heinz E."/>
            <person name="Williams T.A."/>
            <person name="Nakjang S."/>
            <person name="Noel C.J."/>
            <person name="Swan D.C."/>
            <person name="Goldberg A.V."/>
            <person name="Harris S.R."/>
            <person name="Weinmaier T."/>
            <person name="Markert S."/>
            <person name="Becher D."/>
            <person name="Bernhardt J."/>
            <person name="Dagan T."/>
            <person name="Hacker C."/>
            <person name="Lucocq J.M."/>
            <person name="Schweder T."/>
            <person name="Rattei T."/>
            <person name="Hall N."/>
            <person name="Hirt R.P."/>
            <person name="Embley T.M."/>
        </authorList>
    </citation>
    <scope>NUCLEOTIDE SEQUENCE [LARGE SCALE GENOMIC DNA]</scope>
</reference>
<proteinExistence type="predicted"/>
<organism evidence="1 2">
    <name type="scientific">Trachipleistophora hominis</name>
    <name type="common">Microsporidian parasite</name>
    <dbReference type="NCBI Taxonomy" id="72359"/>
    <lineage>
        <taxon>Eukaryota</taxon>
        <taxon>Fungi</taxon>
        <taxon>Fungi incertae sedis</taxon>
        <taxon>Microsporidia</taxon>
        <taxon>Pleistophoridae</taxon>
        <taxon>Trachipleistophora</taxon>
    </lineage>
</organism>